<dbReference type="SUPFAM" id="SSF47336">
    <property type="entry name" value="ACP-like"/>
    <property type="match status" value="1"/>
</dbReference>
<dbReference type="PANTHER" id="PTHR45527:SF1">
    <property type="entry name" value="FATTY ACID SYNTHASE"/>
    <property type="match status" value="1"/>
</dbReference>
<protein>
    <recommendedName>
        <fullName evidence="1">Carrier domain-containing protein</fullName>
    </recommendedName>
</protein>
<dbReference type="EMBL" id="JAEOAH010000006">
    <property type="protein sequence ID" value="MBK3494742.1"/>
    <property type="molecule type" value="Genomic_DNA"/>
</dbReference>
<dbReference type="InterPro" id="IPR009081">
    <property type="entry name" value="PP-bd_ACP"/>
</dbReference>
<keyword evidence="3" id="KW-1185">Reference proteome</keyword>
<name>A0ABS1H6H2_9BACL</name>
<evidence type="ECO:0000313" key="2">
    <source>
        <dbReference type="EMBL" id="MBK3494742.1"/>
    </source>
</evidence>
<reference evidence="2 3" key="1">
    <citation type="submission" date="2020-12" db="EMBL/GenBank/DDBJ databases">
        <title>YIM B01967 draft genome.</title>
        <authorList>
            <person name="Yan X."/>
        </authorList>
    </citation>
    <scope>NUCLEOTIDE SEQUENCE [LARGE SCALE GENOMIC DNA]</scope>
    <source>
        <strain evidence="2 3">YIM B01967</strain>
    </source>
</reference>
<dbReference type="PANTHER" id="PTHR45527">
    <property type="entry name" value="NONRIBOSOMAL PEPTIDE SYNTHETASE"/>
    <property type="match status" value="1"/>
</dbReference>
<dbReference type="Gene3D" id="1.10.1200.10">
    <property type="entry name" value="ACP-like"/>
    <property type="match status" value="1"/>
</dbReference>
<dbReference type="Pfam" id="PF13193">
    <property type="entry name" value="AMP-binding_C"/>
    <property type="match status" value="1"/>
</dbReference>
<feature type="non-terminal residue" evidence="2">
    <location>
        <position position="1"/>
    </location>
</feature>
<dbReference type="PROSITE" id="PS50075">
    <property type="entry name" value="CARRIER"/>
    <property type="match status" value="1"/>
</dbReference>
<dbReference type="Gene3D" id="3.30.300.30">
    <property type="match status" value="1"/>
</dbReference>
<dbReference type="Gene3D" id="3.30.559.30">
    <property type="entry name" value="Nonribosomal peptide synthetase, condensation domain"/>
    <property type="match status" value="1"/>
</dbReference>
<sequence>FFGRSDDQVKIRGNRVFLSEVENRMLQHPEIVTGTVTANQDAHGEIYLTGYYVPEISLEAETVKSHLKKFLPEYMIPAALLEMKELPLTANDKIDKKALPLPDRIVFSSGDQAKPRTEAEEVLLNIWKEILETERLGTKDNFFDAGGNSMRLVMMHGKIEGKFPDKVSIADIFANPTIEKLAAIIENRRKKSVLKNLLFPPDWFIPPFLGEGSISFSLTEKDQKQIEALASRYRIDSSTILLSLYGYILSALTKQKKLTIYSADSRSSDIYPVEINVKHILNFDQLFRQVKISSDRGLAELLLESRLFSSKKDRKPYHVIPHFSYSEGVPDGGIKEWELSLQCYAPPGGETELTLKYSRRQFNHQKMELLINQYMKLIQLIIQDDRKENV</sequence>
<evidence type="ECO:0000313" key="3">
    <source>
        <dbReference type="Proteomes" id="UP000618943"/>
    </source>
</evidence>
<feature type="domain" description="Carrier" evidence="1">
    <location>
        <begin position="114"/>
        <end position="189"/>
    </location>
</feature>
<proteinExistence type="predicted"/>
<dbReference type="SUPFAM" id="SSF52777">
    <property type="entry name" value="CoA-dependent acyltransferases"/>
    <property type="match status" value="1"/>
</dbReference>
<gene>
    <name evidence="2" type="ORF">JFL43_07705</name>
</gene>
<accession>A0ABS1H6H2</accession>
<dbReference type="Pfam" id="PF00550">
    <property type="entry name" value="PP-binding"/>
    <property type="match status" value="1"/>
</dbReference>
<organism evidence="2 3">
    <name type="scientific">Viridibacillus soli</name>
    <dbReference type="NCBI Taxonomy" id="2798301"/>
    <lineage>
        <taxon>Bacteria</taxon>
        <taxon>Bacillati</taxon>
        <taxon>Bacillota</taxon>
        <taxon>Bacilli</taxon>
        <taxon>Bacillales</taxon>
        <taxon>Caryophanaceae</taxon>
        <taxon>Viridibacillus</taxon>
    </lineage>
</organism>
<dbReference type="RefSeq" id="WP_200748543.1">
    <property type="nucleotide sequence ID" value="NZ_JAEOAH010000006.1"/>
</dbReference>
<comment type="caution">
    <text evidence="2">The sequence shown here is derived from an EMBL/GenBank/DDBJ whole genome shotgun (WGS) entry which is preliminary data.</text>
</comment>
<dbReference type="Proteomes" id="UP000618943">
    <property type="component" value="Unassembled WGS sequence"/>
</dbReference>
<dbReference type="SUPFAM" id="SSF56801">
    <property type="entry name" value="Acetyl-CoA synthetase-like"/>
    <property type="match status" value="1"/>
</dbReference>
<dbReference type="InterPro" id="IPR036736">
    <property type="entry name" value="ACP-like_sf"/>
</dbReference>
<dbReference type="InterPro" id="IPR045851">
    <property type="entry name" value="AMP-bd_C_sf"/>
</dbReference>
<dbReference type="InterPro" id="IPR025110">
    <property type="entry name" value="AMP-bd_C"/>
</dbReference>
<evidence type="ECO:0000259" key="1">
    <source>
        <dbReference type="PROSITE" id="PS50075"/>
    </source>
</evidence>